<proteinExistence type="inferred from homology"/>
<dbReference type="PANTHER" id="PTHR33365:SF11">
    <property type="entry name" value="TAT PATHWAY SIGNAL SEQUENCE"/>
    <property type="match status" value="1"/>
</dbReference>
<dbReference type="STRING" id="914234.M2RHP4"/>
<name>M2RHP4_CERS8</name>
<dbReference type="HOGENOM" id="CLU_042941_8_3_1"/>
<dbReference type="InterPro" id="IPR021765">
    <property type="entry name" value="UstYa-like"/>
</dbReference>
<keyword evidence="2" id="KW-0560">Oxidoreductase</keyword>
<dbReference type="GO" id="GO:0016491">
    <property type="term" value="F:oxidoreductase activity"/>
    <property type="evidence" value="ECO:0007669"/>
    <property type="project" value="UniProtKB-KW"/>
</dbReference>
<organism evidence="4 5">
    <name type="scientific">Ceriporiopsis subvermispora (strain B)</name>
    <name type="common">White-rot fungus</name>
    <name type="synonym">Gelatoporia subvermispora</name>
    <dbReference type="NCBI Taxonomy" id="914234"/>
    <lineage>
        <taxon>Eukaryota</taxon>
        <taxon>Fungi</taxon>
        <taxon>Dikarya</taxon>
        <taxon>Basidiomycota</taxon>
        <taxon>Agaricomycotina</taxon>
        <taxon>Agaricomycetes</taxon>
        <taxon>Polyporales</taxon>
        <taxon>Gelatoporiaceae</taxon>
        <taxon>Gelatoporia</taxon>
    </lineage>
</organism>
<gene>
    <name evidence="4" type="ORF">CERSUDRAFT_104642</name>
</gene>
<dbReference type="AlphaFoldDB" id="M2RHP4"/>
<evidence type="ECO:0000256" key="3">
    <source>
        <dbReference type="ARBA" id="ARBA00035112"/>
    </source>
</evidence>
<comment type="similarity">
    <text evidence="3">Belongs to the ustYa family.</text>
</comment>
<dbReference type="EMBL" id="KB445795">
    <property type="protein sequence ID" value="EMD38012.1"/>
    <property type="molecule type" value="Genomic_DNA"/>
</dbReference>
<evidence type="ECO:0000256" key="1">
    <source>
        <dbReference type="ARBA" id="ARBA00004685"/>
    </source>
</evidence>
<dbReference type="Proteomes" id="UP000016930">
    <property type="component" value="Unassembled WGS sequence"/>
</dbReference>
<dbReference type="PANTHER" id="PTHR33365">
    <property type="entry name" value="YALI0B05434P"/>
    <property type="match status" value="1"/>
</dbReference>
<dbReference type="OrthoDB" id="3687641at2759"/>
<dbReference type="GO" id="GO:0043386">
    <property type="term" value="P:mycotoxin biosynthetic process"/>
    <property type="evidence" value="ECO:0007669"/>
    <property type="project" value="InterPro"/>
</dbReference>
<evidence type="ECO:0000256" key="2">
    <source>
        <dbReference type="ARBA" id="ARBA00023002"/>
    </source>
</evidence>
<accession>M2RHP4</accession>
<dbReference type="Pfam" id="PF11807">
    <property type="entry name" value="UstYa"/>
    <property type="match status" value="1"/>
</dbReference>
<reference evidence="4 5" key="1">
    <citation type="journal article" date="2012" name="Proc. Natl. Acad. Sci. U.S.A.">
        <title>Comparative genomics of Ceriporiopsis subvermispora and Phanerochaete chrysosporium provide insight into selective ligninolysis.</title>
        <authorList>
            <person name="Fernandez-Fueyo E."/>
            <person name="Ruiz-Duenas F.J."/>
            <person name="Ferreira P."/>
            <person name="Floudas D."/>
            <person name="Hibbett D.S."/>
            <person name="Canessa P."/>
            <person name="Larrondo L.F."/>
            <person name="James T.Y."/>
            <person name="Seelenfreund D."/>
            <person name="Lobos S."/>
            <person name="Polanco R."/>
            <person name="Tello M."/>
            <person name="Honda Y."/>
            <person name="Watanabe T."/>
            <person name="Watanabe T."/>
            <person name="Ryu J.S."/>
            <person name="Kubicek C.P."/>
            <person name="Schmoll M."/>
            <person name="Gaskell J."/>
            <person name="Hammel K.E."/>
            <person name="St John F.J."/>
            <person name="Vanden Wymelenberg A."/>
            <person name="Sabat G."/>
            <person name="Splinter BonDurant S."/>
            <person name="Syed K."/>
            <person name="Yadav J.S."/>
            <person name="Doddapaneni H."/>
            <person name="Subramanian V."/>
            <person name="Lavin J.L."/>
            <person name="Oguiza J.A."/>
            <person name="Perez G."/>
            <person name="Pisabarro A.G."/>
            <person name="Ramirez L."/>
            <person name="Santoyo F."/>
            <person name="Master E."/>
            <person name="Coutinho P.M."/>
            <person name="Henrissat B."/>
            <person name="Lombard V."/>
            <person name="Magnuson J.K."/>
            <person name="Kuees U."/>
            <person name="Hori C."/>
            <person name="Igarashi K."/>
            <person name="Samejima M."/>
            <person name="Held B.W."/>
            <person name="Barry K.W."/>
            <person name="LaButti K.M."/>
            <person name="Lapidus A."/>
            <person name="Lindquist E.A."/>
            <person name="Lucas S.M."/>
            <person name="Riley R."/>
            <person name="Salamov A.A."/>
            <person name="Hoffmeister D."/>
            <person name="Schwenk D."/>
            <person name="Hadar Y."/>
            <person name="Yarden O."/>
            <person name="de Vries R.P."/>
            <person name="Wiebenga A."/>
            <person name="Stenlid J."/>
            <person name="Eastwood D."/>
            <person name="Grigoriev I.V."/>
            <person name="Berka R.M."/>
            <person name="Blanchette R.A."/>
            <person name="Kersten P."/>
            <person name="Martinez A.T."/>
            <person name="Vicuna R."/>
            <person name="Cullen D."/>
        </authorList>
    </citation>
    <scope>NUCLEOTIDE SEQUENCE [LARGE SCALE GENOMIC DNA]</scope>
    <source>
        <strain evidence="4 5">B</strain>
    </source>
</reference>
<keyword evidence="5" id="KW-1185">Reference proteome</keyword>
<protein>
    <submittedName>
        <fullName evidence="4">Uncharacterized protein</fullName>
    </submittedName>
</protein>
<evidence type="ECO:0000313" key="5">
    <source>
        <dbReference type="Proteomes" id="UP000016930"/>
    </source>
</evidence>
<sequence length="136" mass="15328">MTSEETVHYQIYNGSNADEWESVFPPGGGFVHLGDPQQTFGVALFHQFHCLMLIRTAMNDGVITRHLHHCFTYLRQSILCDADATLEPVVMNAGRQEVYLGVPRACRDWSAVYKSVAQNHAQHRAELARNGSHEFA</sequence>
<comment type="pathway">
    <text evidence="1">Mycotoxin biosynthesis.</text>
</comment>
<evidence type="ECO:0000313" key="4">
    <source>
        <dbReference type="EMBL" id="EMD38012.1"/>
    </source>
</evidence>